<proteinExistence type="predicted"/>
<name>A0A4Q9MQP1_9APHY</name>
<keyword evidence="3 6" id="KW-1133">Transmembrane helix</keyword>
<feature type="transmembrane region" description="Helical" evidence="6">
    <location>
        <begin position="46"/>
        <end position="63"/>
    </location>
</feature>
<organism evidence="10">
    <name type="scientific">Dichomitus squalens</name>
    <dbReference type="NCBI Taxonomy" id="114155"/>
    <lineage>
        <taxon>Eukaryota</taxon>
        <taxon>Fungi</taxon>
        <taxon>Dikarya</taxon>
        <taxon>Basidiomycota</taxon>
        <taxon>Agaricomycotina</taxon>
        <taxon>Agaricomycetes</taxon>
        <taxon>Polyporales</taxon>
        <taxon>Polyporaceae</taxon>
        <taxon>Dichomitus</taxon>
    </lineage>
</organism>
<dbReference type="AlphaFoldDB" id="A0A4Q9MQP1"/>
<evidence type="ECO:0000313" key="10">
    <source>
        <dbReference type="EMBL" id="TBU28476.1"/>
    </source>
</evidence>
<feature type="domain" description="DUF2421" evidence="7">
    <location>
        <begin position="773"/>
        <end position="1006"/>
    </location>
</feature>
<feature type="compositionally biased region" description="Basic and acidic residues" evidence="5">
    <location>
        <begin position="1"/>
        <end position="10"/>
    </location>
</feature>
<evidence type="ECO:0000256" key="3">
    <source>
        <dbReference type="ARBA" id="ARBA00022989"/>
    </source>
</evidence>
<sequence length="1026" mass="113446">MSGSEKDVKDASPNGHTPPPPQRRSIWDKLPPWVSTNLRSKKSWKVFLRCWVASWVSFVIMLPDKSLQQLGNTAFFAVLLSIMLPPNMPVQIFIIAIGTLVLGLALGWAISCAAMAAALAARNQTLLKHTLQKEAQSSAGLANPDALFQAAIFRGDFLDTNSTVVFGVFLGVGTFFLALIRAYVPKLTLMSVFGTIAIDIFCSYGPLFPFSEYTLLNSLLTSVGCYVGIALIFVIFVFPETLSHSYLDSSAGLLQKFKGLLALQDEVLRADTRDVLPGTPLAGKVNGARIGMIMQLQQLMAQKQMLNLEFSWGRWSAGDVQGMLGPMQTLMARLVALANFIKLMAHPMSLTYTAGDSEDSESVADSSSTASSTVVGDTYLLRQFRERNFAAETQHHVRLVDVLPNIREATAELRGANIAVLDTLQRLIVSVNTKRWKRGHAEQDALVVELDKALATLRLAMDNFQSDRRMILLQPFRPLFEAADAGEMKSVPLRSLHIAFVFTSNLVSTTNGIIALAEYIVATAAKRPKARLWVPAGLSAFGKVLKTRRGSGEDAVGEDAAPQEELSGKDNKTYKRDPDSRPPENALQRVANVFHKLYKWTKTPEALFTFRYVFITIALWLPQVVKTSAHFVYSERGVWALIMAQTTMNIYASDQIFNYVMRLGGTFVGAVVGMVCWYIGSGHGHGNPYGLGASTAVFLFPIIFLRIFAPPQNLVAIMMLGATFVLVVGFSWIDGNLGGLVQNIGIGWSVAWKRWVLVMVGAAASFIVMMVPPKSGRKAVRLRNATTISGLSYLYSHLTSLWLAAGEPFEASHHLHTEKGVTAQRHWPAELREMMIAIAQQLQDLRVRTVMSKWEGNIRGRWAVEDYNRLLDIQTDILSSLVLMAGGLSNMDSALRKTALPHTLVLNPHFISDVISMFFMVSQSLRTGEPLHEAQYKNLADRLHYHSSNSVLGVTEGSQHAQGRKALRQSITSYEYMFYATAVVAVLQMSHSLNELRTVVADLCGEVSLEGFERWREEYDRVHAVV</sequence>
<protein>
    <recommendedName>
        <fullName evidence="11">Fusaric acid resistance protein-like-domain-containing protein</fullName>
    </recommendedName>
</protein>
<dbReference type="EMBL" id="ML143421">
    <property type="protein sequence ID" value="TBU28476.1"/>
    <property type="molecule type" value="Genomic_DNA"/>
</dbReference>
<dbReference type="InterPro" id="IPR049453">
    <property type="entry name" value="Memb_transporter_dom"/>
</dbReference>
<feature type="transmembrane region" description="Helical" evidence="6">
    <location>
        <begin position="219"/>
        <end position="238"/>
    </location>
</feature>
<evidence type="ECO:0000256" key="5">
    <source>
        <dbReference type="SAM" id="MobiDB-lite"/>
    </source>
</evidence>
<keyword evidence="2 6" id="KW-0812">Transmembrane</keyword>
<reference evidence="10" key="1">
    <citation type="submission" date="2019-01" db="EMBL/GenBank/DDBJ databases">
        <title>Draft genome sequences of three monokaryotic isolates of the white-rot basidiomycete fungus Dichomitus squalens.</title>
        <authorList>
            <consortium name="DOE Joint Genome Institute"/>
            <person name="Lopez S.C."/>
            <person name="Andreopoulos B."/>
            <person name="Pangilinan J."/>
            <person name="Lipzen A."/>
            <person name="Riley R."/>
            <person name="Ahrendt S."/>
            <person name="Ng V."/>
            <person name="Barry K."/>
            <person name="Daum C."/>
            <person name="Grigoriev I.V."/>
            <person name="Hilden K.S."/>
            <person name="Makela M.R."/>
            <person name="de Vries R.P."/>
        </authorList>
    </citation>
    <scope>NUCLEOTIDE SEQUENCE [LARGE SCALE GENOMIC DNA]</scope>
    <source>
        <strain evidence="10">OM18370.1</strain>
    </source>
</reference>
<feature type="transmembrane region" description="Helical" evidence="6">
    <location>
        <begin position="92"/>
        <end position="121"/>
    </location>
</feature>
<evidence type="ECO:0000256" key="1">
    <source>
        <dbReference type="ARBA" id="ARBA00004141"/>
    </source>
</evidence>
<feature type="transmembrane region" description="Helical" evidence="6">
    <location>
        <begin position="752"/>
        <end position="771"/>
    </location>
</feature>
<feature type="transmembrane region" description="Helical" evidence="6">
    <location>
        <begin position="163"/>
        <end position="180"/>
    </location>
</feature>
<feature type="region of interest" description="Disordered" evidence="5">
    <location>
        <begin position="1"/>
        <end position="28"/>
    </location>
</feature>
<dbReference type="Pfam" id="PF13515">
    <property type="entry name" value="FUSC_2"/>
    <property type="match status" value="1"/>
</dbReference>
<feature type="transmembrane region" description="Helical" evidence="6">
    <location>
        <begin position="714"/>
        <end position="732"/>
    </location>
</feature>
<dbReference type="PANTHER" id="PTHR37994:SF3">
    <property type="entry name" value="ER TRANSPORTER 6TM N-TERMINAL DOMAIN-CONTAINING PROTEIN"/>
    <property type="match status" value="1"/>
</dbReference>
<feature type="transmembrane region" description="Helical" evidence="6">
    <location>
        <begin position="606"/>
        <end position="625"/>
    </location>
</feature>
<feature type="domain" description="Integral membrane bound transporter" evidence="9">
    <location>
        <begin position="627"/>
        <end position="768"/>
    </location>
</feature>
<evidence type="ECO:0000256" key="2">
    <source>
        <dbReference type="ARBA" id="ARBA00022692"/>
    </source>
</evidence>
<dbReference type="OrthoDB" id="2274698at2759"/>
<evidence type="ECO:0000259" key="7">
    <source>
        <dbReference type="Pfam" id="PF10334"/>
    </source>
</evidence>
<dbReference type="InterPro" id="IPR018820">
    <property type="entry name" value="BRE4-related_DUF2421"/>
</dbReference>
<dbReference type="InterPro" id="IPR018823">
    <property type="entry name" value="ArAE_2_N"/>
</dbReference>
<feature type="domain" description="Putative ER transporter 6TM N-terminal" evidence="8">
    <location>
        <begin position="30"/>
        <end position="473"/>
    </location>
</feature>
<feature type="compositionally biased region" description="Basic and acidic residues" evidence="5">
    <location>
        <begin position="566"/>
        <end position="582"/>
    </location>
</feature>
<gene>
    <name evidence="10" type="ORF">BD311DRAFT_758283</name>
</gene>
<feature type="transmembrane region" description="Helical" evidence="6">
    <location>
        <begin position="686"/>
        <end position="707"/>
    </location>
</feature>
<dbReference type="GO" id="GO:0016020">
    <property type="term" value="C:membrane"/>
    <property type="evidence" value="ECO:0007669"/>
    <property type="project" value="UniProtKB-SubCell"/>
</dbReference>
<feature type="transmembrane region" description="Helical" evidence="6">
    <location>
        <begin position="659"/>
        <end position="680"/>
    </location>
</feature>
<dbReference type="PANTHER" id="PTHR37994">
    <property type="entry name" value="ARAE_2_N DOMAIN-CONTAINING PROTEIN-RELATED"/>
    <property type="match status" value="1"/>
</dbReference>
<feature type="region of interest" description="Disordered" evidence="5">
    <location>
        <begin position="552"/>
        <end position="583"/>
    </location>
</feature>
<dbReference type="Proteomes" id="UP000292957">
    <property type="component" value="Unassembled WGS sequence"/>
</dbReference>
<keyword evidence="4 6" id="KW-0472">Membrane</keyword>
<dbReference type="Pfam" id="PF10337">
    <property type="entry name" value="ArAE_2_N"/>
    <property type="match status" value="1"/>
</dbReference>
<evidence type="ECO:0000259" key="9">
    <source>
        <dbReference type="Pfam" id="PF13515"/>
    </source>
</evidence>
<dbReference type="Pfam" id="PF10334">
    <property type="entry name" value="BRE4"/>
    <property type="match status" value="1"/>
</dbReference>
<evidence type="ECO:0000256" key="4">
    <source>
        <dbReference type="ARBA" id="ARBA00023136"/>
    </source>
</evidence>
<comment type="subcellular location">
    <subcellularLocation>
        <location evidence="1">Membrane</location>
        <topology evidence="1">Multi-pass membrane protein</topology>
    </subcellularLocation>
</comment>
<accession>A0A4Q9MQP1</accession>
<evidence type="ECO:0000259" key="8">
    <source>
        <dbReference type="Pfam" id="PF10337"/>
    </source>
</evidence>
<feature type="transmembrane region" description="Helical" evidence="6">
    <location>
        <begin position="187"/>
        <end position="207"/>
    </location>
</feature>
<evidence type="ECO:0008006" key="11">
    <source>
        <dbReference type="Google" id="ProtNLM"/>
    </source>
</evidence>
<evidence type="ECO:0000256" key="6">
    <source>
        <dbReference type="SAM" id="Phobius"/>
    </source>
</evidence>